<dbReference type="InterPro" id="IPR037012">
    <property type="entry name" value="NanQ/TabA/YiaL_sf"/>
</dbReference>
<dbReference type="NCBIfam" id="NF007571">
    <property type="entry name" value="PRK10202.1"/>
    <property type="match status" value="1"/>
</dbReference>
<dbReference type="Gene3D" id="2.60.120.370">
    <property type="entry name" value="YhcH/YjgK/YiaL"/>
    <property type="match status" value="1"/>
</dbReference>
<evidence type="ECO:0000313" key="1">
    <source>
        <dbReference type="EMBL" id="PSW26965.1"/>
    </source>
</evidence>
<dbReference type="STRING" id="680026.AB733_01100"/>
<dbReference type="Proteomes" id="UP000240481">
    <property type="component" value="Unassembled WGS sequence"/>
</dbReference>
<comment type="caution">
    <text evidence="1">The sequence shown here is derived from an EMBL/GenBank/DDBJ whole genome shotgun (WGS) entry which is preliminary data.</text>
</comment>
<accession>A0A0J8VGD1</accession>
<dbReference type="AlphaFoldDB" id="A0A0J8VGD1"/>
<dbReference type="SUPFAM" id="SSF51197">
    <property type="entry name" value="Clavaminate synthase-like"/>
    <property type="match status" value="1"/>
</dbReference>
<dbReference type="OrthoDB" id="8776070at2"/>
<protein>
    <submittedName>
        <fullName evidence="1">Beta-galactosidase subunit beta</fullName>
    </submittedName>
</protein>
<organism evidence="1 2">
    <name type="scientific">Photobacterium swingsii</name>
    <dbReference type="NCBI Taxonomy" id="680026"/>
    <lineage>
        <taxon>Bacteria</taxon>
        <taxon>Pseudomonadati</taxon>
        <taxon>Pseudomonadota</taxon>
        <taxon>Gammaproteobacteria</taxon>
        <taxon>Vibrionales</taxon>
        <taxon>Vibrionaceae</taxon>
        <taxon>Photobacterium</taxon>
    </lineage>
</organism>
<dbReference type="PANTHER" id="PTHR34986">
    <property type="entry name" value="EVOLVED BETA-GALACTOSIDASE SUBUNIT BETA"/>
    <property type="match status" value="1"/>
</dbReference>
<proteinExistence type="predicted"/>
<evidence type="ECO:0000313" key="2">
    <source>
        <dbReference type="Proteomes" id="UP000240481"/>
    </source>
</evidence>
<keyword evidence="2" id="KW-1185">Reference proteome</keyword>
<dbReference type="PANTHER" id="PTHR34986:SF4">
    <property type="entry name" value="EVOLVED BETA-GALACTOSIDASE SUBUNIT BETA-RELATED"/>
    <property type="match status" value="1"/>
</dbReference>
<dbReference type="GO" id="GO:0005829">
    <property type="term" value="C:cytosol"/>
    <property type="evidence" value="ECO:0007669"/>
    <property type="project" value="TreeGrafter"/>
</dbReference>
<dbReference type="Pfam" id="PF04074">
    <property type="entry name" value="DUF386"/>
    <property type="match status" value="1"/>
</dbReference>
<gene>
    <name evidence="1" type="ORF">C9I94_03000</name>
</gene>
<dbReference type="InterPro" id="IPR004375">
    <property type="entry name" value="NanQ/TabA/YiaL"/>
</dbReference>
<dbReference type="GO" id="GO:0044010">
    <property type="term" value="P:single-species biofilm formation"/>
    <property type="evidence" value="ECO:0007669"/>
    <property type="project" value="TreeGrafter"/>
</dbReference>
<sequence length="159" mass="18396">MIVLESLEQFKTVYRNGRKWNRCVEAIENVGNIKDGVMHSIGDSLVYMIQSQTSATPTSLNTEYFEGNRRYFDVHYYLEGSETIEFADKSTLTQITAYSDETDREYLQGQGESREVHQGQVVVFDNSKAYRFHGNNQAEKRIRKAVLKVTIEDGYFLNK</sequence>
<dbReference type="EMBL" id="PYLZ01000001">
    <property type="protein sequence ID" value="PSW26965.1"/>
    <property type="molecule type" value="Genomic_DNA"/>
</dbReference>
<reference evidence="1 2" key="1">
    <citation type="submission" date="2018-01" db="EMBL/GenBank/DDBJ databases">
        <title>Whole genome sequencing of Histamine producing bacteria.</title>
        <authorList>
            <person name="Butler K."/>
        </authorList>
    </citation>
    <scope>NUCLEOTIDE SEQUENCE [LARGE SCALE GENOMIC DNA]</scope>
    <source>
        <strain evidence="1 2">DSM 24669</strain>
    </source>
</reference>
<name>A0A0J8VGD1_9GAMM</name>
<dbReference type="RefSeq" id="WP_048897120.1">
    <property type="nucleotide sequence ID" value="NZ_AP024852.1"/>
</dbReference>